<comment type="similarity">
    <text evidence="1">Belongs to the sirtuin family. Class I subfamily.</text>
</comment>
<dbReference type="HOGENOM" id="CLU_393395_0_0_1"/>
<feature type="region of interest" description="Disordered" evidence="5">
    <location>
        <begin position="178"/>
        <end position="201"/>
    </location>
</feature>
<evidence type="ECO:0000313" key="7">
    <source>
        <dbReference type="EMBL" id="KHJ31721.1"/>
    </source>
</evidence>
<keyword evidence="4" id="KW-0479">Metal-binding</keyword>
<gene>
    <name evidence="7" type="ORF">EV44_g2876</name>
</gene>
<keyword evidence="4" id="KW-0862">Zinc</keyword>
<dbReference type="Gene3D" id="3.40.50.1220">
    <property type="entry name" value="TPP-binding domain"/>
    <property type="match status" value="2"/>
</dbReference>
<evidence type="ECO:0000256" key="4">
    <source>
        <dbReference type="PROSITE-ProRule" id="PRU00236"/>
    </source>
</evidence>
<evidence type="ECO:0000256" key="2">
    <source>
        <dbReference type="ARBA" id="ARBA00022679"/>
    </source>
</evidence>
<dbReference type="PROSITE" id="PS50305">
    <property type="entry name" value="SIRTUIN"/>
    <property type="match status" value="1"/>
</dbReference>
<evidence type="ECO:0000256" key="1">
    <source>
        <dbReference type="ARBA" id="ARBA00006924"/>
    </source>
</evidence>
<protein>
    <submittedName>
        <fullName evidence="7">Putative hst3 protein</fullName>
    </submittedName>
</protein>
<dbReference type="GO" id="GO:0046872">
    <property type="term" value="F:metal ion binding"/>
    <property type="evidence" value="ECO:0007669"/>
    <property type="project" value="UniProtKB-KW"/>
</dbReference>
<dbReference type="EMBL" id="JNVN01002628">
    <property type="protein sequence ID" value="KHJ31721.1"/>
    <property type="molecule type" value="Genomic_DNA"/>
</dbReference>
<dbReference type="Pfam" id="PF02146">
    <property type="entry name" value="SIR2"/>
    <property type="match status" value="3"/>
</dbReference>
<dbReference type="InterPro" id="IPR026590">
    <property type="entry name" value="Ssirtuin_cat_dom"/>
</dbReference>
<sequence>MPIIKVDFDSHSQLQEIADALGRSKKVVVLTGAGISTTCGIPDFRSKDGLYSLIQNQYEAALKNPPWENLNVYDINNRPKKKRKPWYYEVVTPDGSVVDVIDDDLSKQQTQTSKLCCTTSSESVDTLKQKITSVSLPTSPTHKVKCGGIQKDDSLQLQGQLDGNTSCQDQVKSSNYFSKTEESQSVSNSIEATEGGSLSHPSSMITNTERLKERLLEDHPNPAFHLKNSNEAIDLFPPVEDTHSKKRVSEDLTGCFEFKNPSSSSIQLTKRVIPNLKGRDLFDAMIWTDPVKTSIFYMFMTSFRKKAQLVKSTSETHRFFKVLRDSGRLVRTYTQNIDCLEEKEGLSTDLTLGPGNRARFHPRNHKLTLNKTKLDLDKFRGVEAVLLHGSLGSLRCEVCLQLCDWDKDDRIALTSRGTAPDCPHCTAYNTKRRVRGGRALTVGRLRPDIVLYGEEHPNSSLISPLITHDLKLGPDMLLVMGTSLKIHGLKIMIKEFAKVVHSRGGKVVFVNQTRPPESIWSDVIDYWVSWDCDKWVLDLKERIKELWLPQDSSGGSFSKRKLGAYSNSQEVKRVRLRASIEDKSSAAYFVSKIMKSLAQEDPDSLHEEKKHNFKRRSFKSYTKKSTTRMKKITDKLLPNSLKNCFSANSPSRSFMDVEAPSSNFDKQKNDSNAVTSFFSKNWHKCWAELVKEENHFNSSVN</sequence>
<feature type="domain" description="Deacetylase sirtuin-type" evidence="6">
    <location>
        <begin position="7"/>
        <end position="546"/>
    </location>
</feature>
<dbReference type="STRING" id="52586.A0A0B1P481"/>
<evidence type="ECO:0000256" key="3">
    <source>
        <dbReference type="ARBA" id="ARBA00023027"/>
    </source>
</evidence>
<keyword evidence="2" id="KW-0808">Transferase</keyword>
<dbReference type="OMA" id="ESIWANI"/>
<dbReference type="PANTHER" id="PTHR11085:SF8">
    <property type="entry name" value="NAD-DEPENDENT HISTONE DEACETYLASE HST3"/>
    <property type="match status" value="1"/>
</dbReference>
<evidence type="ECO:0000256" key="5">
    <source>
        <dbReference type="SAM" id="MobiDB-lite"/>
    </source>
</evidence>
<organism evidence="7 8">
    <name type="scientific">Uncinula necator</name>
    <name type="common">Grape powdery mildew</name>
    <dbReference type="NCBI Taxonomy" id="52586"/>
    <lineage>
        <taxon>Eukaryota</taxon>
        <taxon>Fungi</taxon>
        <taxon>Dikarya</taxon>
        <taxon>Ascomycota</taxon>
        <taxon>Pezizomycotina</taxon>
        <taxon>Leotiomycetes</taxon>
        <taxon>Erysiphales</taxon>
        <taxon>Erysiphaceae</taxon>
        <taxon>Erysiphe</taxon>
    </lineage>
</organism>
<name>A0A0B1P481_UNCNE</name>
<reference evidence="7 8" key="1">
    <citation type="journal article" date="2014" name="BMC Genomics">
        <title>Adaptive genomic structural variation in the grape powdery mildew pathogen, Erysiphe necator.</title>
        <authorList>
            <person name="Jones L."/>
            <person name="Riaz S."/>
            <person name="Morales-Cruz A."/>
            <person name="Amrine K.C."/>
            <person name="McGuire B."/>
            <person name="Gubler W.D."/>
            <person name="Walker M.A."/>
            <person name="Cantu D."/>
        </authorList>
    </citation>
    <scope>NUCLEOTIDE SEQUENCE [LARGE SCALE GENOMIC DNA]</scope>
    <source>
        <strain evidence="8">c</strain>
    </source>
</reference>
<proteinExistence type="inferred from homology"/>
<dbReference type="AlphaFoldDB" id="A0A0B1P481"/>
<dbReference type="SUPFAM" id="SSF52467">
    <property type="entry name" value="DHS-like NAD/FAD-binding domain"/>
    <property type="match status" value="1"/>
</dbReference>
<feature type="binding site" evidence="4">
    <location>
        <position position="425"/>
    </location>
    <ligand>
        <name>Zn(2+)</name>
        <dbReference type="ChEBI" id="CHEBI:29105"/>
    </ligand>
</feature>
<dbReference type="InterPro" id="IPR050134">
    <property type="entry name" value="NAD-dep_sirtuin_deacylases"/>
</dbReference>
<dbReference type="GO" id="GO:0017136">
    <property type="term" value="F:histone deacetylase activity, NAD-dependent"/>
    <property type="evidence" value="ECO:0007669"/>
    <property type="project" value="TreeGrafter"/>
</dbReference>
<comment type="caution">
    <text evidence="7">The sequence shown here is derived from an EMBL/GenBank/DDBJ whole genome shotgun (WGS) entry which is preliminary data.</text>
</comment>
<feature type="binding site" evidence="4">
    <location>
        <position position="396"/>
    </location>
    <ligand>
        <name>Zn(2+)</name>
        <dbReference type="ChEBI" id="CHEBI:29105"/>
    </ligand>
</feature>
<dbReference type="GO" id="GO:0005634">
    <property type="term" value="C:nucleus"/>
    <property type="evidence" value="ECO:0007669"/>
    <property type="project" value="TreeGrafter"/>
</dbReference>
<evidence type="ECO:0000259" key="6">
    <source>
        <dbReference type="PROSITE" id="PS50305"/>
    </source>
</evidence>
<dbReference type="InterPro" id="IPR003000">
    <property type="entry name" value="Sirtuin"/>
</dbReference>
<evidence type="ECO:0000313" key="8">
    <source>
        <dbReference type="Proteomes" id="UP000030854"/>
    </source>
</evidence>
<accession>A0A0B1P481</accession>
<keyword evidence="8" id="KW-1185">Reference proteome</keyword>
<dbReference type="GO" id="GO:0070403">
    <property type="term" value="F:NAD+ binding"/>
    <property type="evidence" value="ECO:0007669"/>
    <property type="project" value="InterPro"/>
</dbReference>
<dbReference type="Proteomes" id="UP000030854">
    <property type="component" value="Unassembled WGS sequence"/>
</dbReference>
<dbReference type="PANTHER" id="PTHR11085">
    <property type="entry name" value="NAD-DEPENDENT PROTEIN DEACYLASE SIRTUIN-5, MITOCHONDRIAL-RELATED"/>
    <property type="match status" value="1"/>
</dbReference>
<feature type="active site" description="Proton acceptor" evidence="4">
    <location>
        <position position="388"/>
    </location>
</feature>
<keyword evidence="3" id="KW-0520">NAD</keyword>
<dbReference type="InterPro" id="IPR029035">
    <property type="entry name" value="DHS-like_NAD/FAD-binding_dom"/>
</dbReference>
<feature type="binding site" evidence="4">
    <location>
        <position position="422"/>
    </location>
    <ligand>
        <name>Zn(2+)</name>
        <dbReference type="ChEBI" id="CHEBI:29105"/>
    </ligand>
</feature>
<feature type="binding site" evidence="4">
    <location>
        <position position="399"/>
    </location>
    <ligand>
        <name>Zn(2+)</name>
        <dbReference type="ChEBI" id="CHEBI:29105"/>
    </ligand>
</feature>
<feature type="compositionally biased region" description="Polar residues" evidence="5">
    <location>
        <begin position="178"/>
        <end position="191"/>
    </location>
</feature>